<evidence type="ECO:0000313" key="4">
    <source>
        <dbReference type="Proteomes" id="UP001149074"/>
    </source>
</evidence>
<sequence length="551" mass="63340">MQDSIPSTPSWVALSAKLPIPKQPNKGISDAQKKALRVYASETLPKPTQRACAEWFASKFRRHINRATVSKILSSKYEYLDTGFAGQNKRPLASRWPLLDEALHIWQQCHEDAGFPITGPLIQSKAVEFWRKIPQYKDLDPPLFSEGWLSRFKQRHSIRYHTSYGESASVPTSIYTEIEAIQAICDQYQPSDIYNIDETGLFWRRMPNGGLSSKGSPGYKKDKTRITLAVTTNASGSDRMPLWLIGTAKMPHALRKLNIPALGCVWRWNKNASMRGDVMEEWFRSFYRHIGSQRRVVLLLDNFSAHLSALDNTPPPSNIKVLFLPPNATSVYQPLDLGIIRNLKHHYRKKWLTWMVNMIDRGVDPTQRMSLYYTLHWITQAWRRDVLDETIQKCFIKSTLIGPSTNDMNTSQSEDLQLGDLYSQVTDRLPGTEVMALDEFLDPPGENLDVDEPDLSDKIVRFSEENTGDCDGVHDSEDEQDEYIFGPPLNILSRVEAIEYMHKALQFAQHQEGITERDLYDIERIGQLFSRLQNDGKKQRKVDDYFRPKID</sequence>
<keyword evidence="4" id="KW-1185">Reference proteome</keyword>
<reference evidence="3" key="1">
    <citation type="submission" date="2022-11" db="EMBL/GenBank/DDBJ databases">
        <authorList>
            <person name="Petersen C."/>
        </authorList>
    </citation>
    <scope>NUCLEOTIDE SEQUENCE</scope>
    <source>
        <strain evidence="3">IBT 30761</strain>
    </source>
</reference>
<dbReference type="Pfam" id="PF03221">
    <property type="entry name" value="HTH_Tnp_Tc5"/>
    <property type="match status" value="1"/>
</dbReference>
<accession>A0A9W9G207</accession>
<dbReference type="SMART" id="SM00674">
    <property type="entry name" value="CENPB"/>
    <property type="match status" value="1"/>
</dbReference>
<dbReference type="SUPFAM" id="SSF46689">
    <property type="entry name" value="Homeodomain-like"/>
    <property type="match status" value="2"/>
</dbReference>
<dbReference type="InterPro" id="IPR041188">
    <property type="entry name" value="HTH_ABP1_N"/>
</dbReference>
<reference evidence="3" key="2">
    <citation type="journal article" date="2023" name="IMA Fungus">
        <title>Comparative genomic study of the Penicillium genus elucidates a diverse pangenome and 15 lateral gene transfer events.</title>
        <authorList>
            <person name="Petersen C."/>
            <person name="Sorensen T."/>
            <person name="Nielsen M.R."/>
            <person name="Sondergaard T.E."/>
            <person name="Sorensen J.L."/>
            <person name="Fitzpatrick D.A."/>
            <person name="Frisvad J.C."/>
            <person name="Nielsen K.L."/>
        </authorList>
    </citation>
    <scope>NUCLEOTIDE SEQUENCE</scope>
    <source>
        <strain evidence="3">IBT 30761</strain>
    </source>
</reference>
<name>A0A9W9G207_9EURO</name>
<dbReference type="Gene3D" id="1.10.10.60">
    <property type="entry name" value="Homeodomain-like"/>
    <property type="match status" value="2"/>
</dbReference>
<gene>
    <name evidence="3" type="ORF">N7532_001153</name>
</gene>
<dbReference type="GO" id="GO:0003677">
    <property type="term" value="F:DNA binding"/>
    <property type="evidence" value="ECO:0007669"/>
    <property type="project" value="UniProtKB-KW"/>
</dbReference>
<evidence type="ECO:0000259" key="2">
    <source>
        <dbReference type="PROSITE" id="PS51253"/>
    </source>
</evidence>
<dbReference type="InterPro" id="IPR009057">
    <property type="entry name" value="Homeodomain-like_sf"/>
</dbReference>
<feature type="domain" description="HTH CENPB-type" evidence="2">
    <location>
        <begin position="87"/>
        <end position="162"/>
    </location>
</feature>
<dbReference type="PANTHER" id="PTHR19303">
    <property type="entry name" value="TRANSPOSON"/>
    <property type="match status" value="1"/>
</dbReference>
<keyword evidence="1" id="KW-0238">DNA-binding</keyword>
<protein>
    <recommendedName>
        <fullName evidence="2">HTH CENPB-type domain-containing protein</fullName>
    </recommendedName>
</protein>
<evidence type="ECO:0000256" key="1">
    <source>
        <dbReference type="ARBA" id="ARBA00023125"/>
    </source>
</evidence>
<dbReference type="EMBL" id="JAPQKI010000002">
    <property type="protein sequence ID" value="KAJ5110618.1"/>
    <property type="molecule type" value="Genomic_DNA"/>
</dbReference>
<organism evidence="3 4">
    <name type="scientific">Penicillium argentinense</name>
    <dbReference type="NCBI Taxonomy" id="1131581"/>
    <lineage>
        <taxon>Eukaryota</taxon>
        <taxon>Fungi</taxon>
        <taxon>Dikarya</taxon>
        <taxon>Ascomycota</taxon>
        <taxon>Pezizomycotina</taxon>
        <taxon>Eurotiomycetes</taxon>
        <taxon>Eurotiomycetidae</taxon>
        <taxon>Eurotiales</taxon>
        <taxon>Aspergillaceae</taxon>
        <taxon>Penicillium</taxon>
    </lineage>
</organism>
<dbReference type="InterPro" id="IPR006600">
    <property type="entry name" value="HTH_CenpB_DNA-bd_dom"/>
</dbReference>
<dbReference type="GeneID" id="81352626"/>
<dbReference type="RefSeq" id="XP_056478688.1">
    <property type="nucleotide sequence ID" value="XM_056613647.1"/>
</dbReference>
<dbReference type="Proteomes" id="UP001149074">
    <property type="component" value="Unassembled WGS sequence"/>
</dbReference>
<dbReference type="InterPro" id="IPR004875">
    <property type="entry name" value="DDE_SF_endonuclease_dom"/>
</dbReference>
<dbReference type="AlphaFoldDB" id="A0A9W9G207"/>
<proteinExistence type="predicted"/>
<dbReference type="OrthoDB" id="125347at2759"/>
<dbReference type="PANTHER" id="PTHR19303:SF73">
    <property type="entry name" value="PROTEIN PDC2"/>
    <property type="match status" value="1"/>
</dbReference>
<dbReference type="PROSITE" id="PS51253">
    <property type="entry name" value="HTH_CENPB"/>
    <property type="match status" value="1"/>
</dbReference>
<dbReference type="InterPro" id="IPR050863">
    <property type="entry name" value="CenT-Element_Derived"/>
</dbReference>
<comment type="caution">
    <text evidence="3">The sequence shown here is derived from an EMBL/GenBank/DDBJ whole genome shotgun (WGS) entry which is preliminary data.</text>
</comment>
<dbReference type="Pfam" id="PF18107">
    <property type="entry name" value="HTH_ABP1_N"/>
    <property type="match status" value="1"/>
</dbReference>
<dbReference type="GO" id="GO:0005634">
    <property type="term" value="C:nucleus"/>
    <property type="evidence" value="ECO:0007669"/>
    <property type="project" value="TreeGrafter"/>
</dbReference>
<evidence type="ECO:0000313" key="3">
    <source>
        <dbReference type="EMBL" id="KAJ5110618.1"/>
    </source>
</evidence>
<dbReference type="Pfam" id="PF03184">
    <property type="entry name" value="DDE_1"/>
    <property type="match status" value="1"/>
</dbReference>